<comment type="caution">
    <text evidence="5">The sequence shown here is derived from an EMBL/GenBank/DDBJ whole genome shotgun (WGS) entry which is preliminary data.</text>
</comment>
<accession>A0A0W4ZP43</accession>
<dbReference type="Proteomes" id="UP000054454">
    <property type="component" value="Unassembled WGS sequence"/>
</dbReference>
<evidence type="ECO:0000256" key="3">
    <source>
        <dbReference type="ARBA" id="ARBA00024947"/>
    </source>
</evidence>
<dbReference type="PANTHER" id="PTHR12901">
    <property type="entry name" value="SPERM PROTEIN HOMOLOG"/>
    <property type="match status" value="1"/>
</dbReference>
<evidence type="ECO:0000313" key="6">
    <source>
        <dbReference type="Proteomes" id="UP000054454"/>
    </source>
</evidence>
<dbReference type="GO" id="GO:0005739">
    <property type="term" value="C:mitochondrion"/>
    <property type="evidence" value="ECO:0007669"/>
    <property type="project" value="TreeGrafter"/>
</dbReference>
<dbReference type="PANTHER" id="PTHR12901:SF10">
    <property type="entry name" value="COENZYME Q-BINDING PROTEIN COQ10, MITOCHONDRIAL"/>
    <property type="match status" value="1"/>
</dbReference>
<organism evidence="5 6">
    <name type="scientific">Pneumocystis carinii (strain B80)</name>
    <name type="common">Rat pneumocystis pneumonia agent</name>
    <name type="synonym">Pneumocystis carinii f. sp. carinii</name>
    <dbReference type="NCBI Taxonomy" id="1408658"/>
    <lineage>
        <taxon>Eukaryota</taxon>
        <taxon>Fungi</taxon>
        <taxon>Dikarya</taxon>
        <taxon>Ascomycota</taxon>
        <taxon>Taphrinomycotina</taxon>
        <taxon>Pneumocystomycetes</taxon>
        <taxon>Pneumocystaceae</taxon>
        <taxon>Pneumocystis</taxon>
    </lineage>
</organism>
<dbReference type="GeneID" id="28935439"/>
<dbReference type="AlphaFoldDB" id="A0A0W4ZP43"/>
<dbReference type="GO" id="GO:0048039">
    <property type="term" value="F:ubiquinone binding"/>
    <property type="evidence" value="ECO:0007669"/>
    <property type="project" value="InterPro"/>
</dbReference>
<comment type="similarity">
    <text evidence="1">Belongs to the COQ10 family.</text>
</comment>
<name>A0A0W4ZP43_PNEC8</name>
<comment type="function">
    <text evidence="3">Required for the function of coenzyme Q in the respiratory chain. May serve as a chaperone or may be involved in the transport of Q6 from its site of synthesis to the catalytic sites of the respiratory complexes.</text>
</comment>
<dbReference type="RefSeq" id="XP_018226939.1">
    <property type="nucleotide sequence ID" value="XM_018369237.1"/>
</dbReference>
<dbReference type="InterPro" id="IPR044996">
    <property type="entry name" value="COQ10-like"/>
</dbReference>
<evidence type="ECO:0000259" key="4">
    <source>
        <dbReference type="Pfam" id="PF03364"/>
    </source>
</evidence>
<dbReference type="GO" id="GO:0045333">
    <property type="term" value="P:cellular respiration"/>
    <property type="evidence" value="ECO:0007669"/>
    <property type="project" value="InterPro"/>
</dbReference>
<evidence type="ECO:0000256" key="1">
    <source>
        <dbReference type="ARBA" id="ARBA00006885"/>
    </source>
</evidence>
<dbReference type="SUPFAM" id="SSF55961">
    <property type="entry name" value="Bet v1-like"/>
    <property type="match status" value="1"/>
</dbReference>
<dbReference type="Pfam" id="PF03364">
    <property type="entry name" value="Polyketide_cyc"/>
    <property type="match status" value="1"/>
</dbReference>
<dbReference type="Gene3D" id="3.30.530.20">
    <property type="match status" value="1"/>
</dbReference>
<protein>
    <recommendedName>
        <fullName evidence="4">Coenzyme Q-binding protein COQ10 START domain-containing protein</fullName>
    </recommendedName>
</protein>
<dbReference type="EMBL" id="LFVZ01000003">
    <property type="protein sequence ID" value="KTW30148.1"/>
    <property type="molecule type" value="Genomic_DNA"/>
</dbReference>
<dbReference type="InterPro" id="IPR005031">
    <property type="entry name" value="COQ10_START"/>
</dbReference>
<keyword evidence="6" id="KW-1185">Reference proteome</keyword>
<feature type="domain" description="Coenzyme Q-binding protein COQ10 START" evidence="4">
    <location>
        <begin position="51"/>
        <end position="182"/>
    </location>
</feature>
<reference evidence="6" key="1">
    <citation type="journal article" date="2016" name="Nat. Commun.">
        <title>Genome analysis of three Pneumocystis species reveals adaptation mechanisms to life exclusively in mammalian hosts.</title>
        <authorList>
            <person name="Ma L."/>
            <person name="Chen Z."/>
            <person name="Huang D.W."/>
            <person name="Kutty G."/>
            <person name="Ishihara M."/>
            <person name="Wang H."/>
            <person name="Abouelleil A."/>
            <person name="Bishop L."/>
            <person name="Davey E."/>
            <person name="Deng R."/>
            <person name="Deng X."/>
            <person name="Fan L."/>
            <person name="Fantoni G."/>
            <person name="Fitzgerald M."/>
            <person name="Gogineni E."/>
            <person name="Goldberg J.M."/>
            <person name="Handley G."/>
            <person name="Hu X."/>
            <person name="Huber C."/>
            <person name="Jiao X."/>
            <person name="Jones K."/>
            <person name="Levin J.Z."/>
            <person name="Liu Y."/>
            <person name="Macdonald P."/>
            <person name="Melnikov A."/>
            <person name="Raley C."/>
            <person name="Sassi M."/>
            <person name="Sherman B.T."/>
            <person name="Song X."/>
            <person name="Sykes S."/>
            <person name="Tran B."/>
            <person name="Walsh L."/>
            <person name="Xia Y."/>
            <person name="Yang J."/>
            <person name="Young S."/>
            <person name="Zeng Q."/>
            <person name="Zheng X."/>
            <person name="Stephens R."/>
            <person name="Nusbaum C."/>
            <person name="Birren B.W."/>
            <person name="Azadi P."/>
            <person name="Lempicki R.A."/>
            <person name="Cuomo C.A."/>
            <person name="Kovacs J.A."/>
        </authorList>
    </citation>
    <scope>NUCLEOTIDE SEQUENCE [LARGE SCALE GENOMIC DNA]</scope>
    <source>
        <strain evidence="6">B80</strain>
    </source>
</reference>
<sequence length="193" mass="22485">MFTWVVLLPNHLLFQKNISLGNSFNLFIWSRNFLNSTLSKSKRFSTYRILPYKKSLIFSVISDIDSYSAFLPYCLASKVTKRDKNGLPQTADLRIGWKNYDEIFSSKISYVSHDYIIANASNNQLFQKLQATWSLKDIQTTEKLEEKTKISLILDFKFSNPLYTIISMTVMPRISTLIITAFENRIKQIEKIN</sequence>
<evidence type="ECO:0000256" key="2">
    <source>
        <dbReference type="ARBA" id="ARBA00011814"/>
    </source>
</evidence>
<dbReference type="CDD" id="cd07813">
    <property type="entry name" value="COQ10p_like"/>
    <property type="match status" value="1"/>
</dbReference>
<comment type="subunit">
    <text evidence="2">Interacts with coenzyme Q.</text>
</comment>
<gene>
    <name evidence="5" type="ORF">T552_00626</name>
</gene>
<proteinExistence type="inferred from homology"/>
<dbReference type="InterPro" id="IPR023393">
    <property type="entry name" value="START-like_dom_sf"/>
</dbReference>
<dbReference type="OrthoDB" id="292693at2759"/>
<dbReference type="VEuPathDB" id="FungiDB:T552_00626"/>
<evidence type="ECO:0000313" key="5">
    <source>
        <dbReference type="EMBL" id="KTW30148.1"/>
    </source>
</evidence>